<dbReference type="PANTHER" id="PTHR48043:SF145">
    <property type="entry name" value="FI06409P-RELATED"/>
    <property type="match status" value="1"/>
</dbReference>
<dbReference type="Pfam" id="PF00201">
    <property type="entry name" value="UDPGT"/>
    <property type="match status" value="1"/>
</dbReference>
<evidence type="ECO:0000313" key="3">
    <source>
        <dbReference type="EMBL" id="SHK32252.1"/>
    </source>
</evidence>
<sequence>MVSGYFTALEALIIYYHHRFESDVFTGKTKFAISTTYLRHPDETPAARAKQNLMAFSSDEQRKLINMVAKDLCNPDDYMIDYGITLDKFVEPLNSFPEFIPCPRNFDYAHYTHGDMVSYGEPCITKELGTIEDDSSGLDWDEILQKENLIYVTAGSQVLDYTESALTLFMVMMSAMQSSDMKDYHLILCVGSILIQNHWDEYENVTVCGWAPQRQILQAIAAKGKKNSCAIIHGGLATIKECIYYEVPFLVLPLGKDQMDNALRLEDCGIKNRFHIEYLKPKCLRYFINQILQDYTSLRNLKKLSSEFRKMEAEHPTAQKIAQYALENSN</sequence>
<organism evidence="3 4">
    <name type="scientific">Fibrobacter intestinalis</name>
    <dbReference type="NCBI Taxonomy" id="28122"/>
    <lineage>
        <taxon>Bacteria</taxon>
        <taxon>Pseudomonadati</taxon>
        <taxon>Fibrobacterota</taxon>
        <taxon>Fibrobacteria</taxon>
        <taxon>Fibrobacterales</taxon>
        <taxon>Fibrobacteraceae</taxon>
        <taxon>Fibrobacter</taxon>
    </lineage>
</organism>
<dbReference type="InterPro" id="IPR050271">
    <property type="entry name" value="UDP-glycosyltransferase"/>
</dbReference>
<keyword evidence="2 3" id="KW-0808">Transferase</keyword>
<name>A0A1M6RIH6_9BACT</name>
<protein>
    <submittedName>
        <fullName evidence="3">UDP-glucoronosyl and UDP-glucosyl transferase</fullName>
    </submittedName>
</protein>
<dbReference type="RefSeq" id="WP_083545624.1">
    <property type="nucleotide sequence ID" value="NZ_FRAW01000004.1"/>
</dbReference>
<dbReference type="AlphaFoldDB" id="A0A1M6RIH6"/>
<evidence type="ECO:0000256" key="1">
    <source>
        <dbReference type="ARBA" id="ARBA00022676"/>
    </source>
</evidence>
<dbReference type="PANTHER" id="PTHR48043">
    <property type="entry name" value="EG:EG0003.4 PROTEIN-RELATED"/>
    <property type="match status" value="1"/>
</dbReference>
<dbReference type="GO" id="GO:0008194">
    <property type="term" value="F:UDP-glycosyltransferase activity"/>
    <property type="evidence" value="ECO:0007669"/>
    <property type="project" value="InterPro"/>
</dbReference>
<dbReference type="Proteomes" id="UP000184275">
    <property type="component" value="Unassembled WGS sequence"/>
</dbReference>
<accession>A0A1M6RIH6</accession>
<dbReference type="EMBL" id="FRAW01000004">
    <property type="protein sequence ID" value="SHK32252.1"/>
    <property type="molecule type" value="Genomic_DNA"/>
</dbReference>
<proteinExistence type="predicted"/>
<evidence type="ECO:0000313" key="4">
    <source>
        <dbReference type="Proteomes" id="UP000184275"/>
    </source>
</evidence>
<dbReference type="InterPro" id="IPR002213">
    <property type="entry name" value="UDP_glucos_trans"/>
</dbReference>
<dbReference type="Gene3D" id="3.40.50.2000">
    <property type="entry name" value="Glycogen Phosphorylase B"/>
    <property type="match status" value="1"/>
</dbReference>
<keyword evidence="1" id="KW-0328">Glycosyltransferase</keyword>
<reference evidence="4" key="1">
    <citation type="submission" date="2016-11" db="EMBL/GenBank/DDBJ databases">
        <authorList>
            <person name="Varghese N."/>
            <person name="Submissions S."/>
        </authorList>
    </citation>
    <scope>NUCLEOTIDE SEQUENCE [LARGE SCALE GENOMIC DNA]</scope>
    <source>
        <strain evidence="4">UWOS</strain>
    </source>
</reference>
<keyword evidence="4" id="KW-1185">Reference proteome</keyword>
<evidence type="ECO:0000256" key="2">
    <source>
        <dbReference type="ARBA" id="ARBA00022679"/>
    </source>
</evidence>
<dbReference type="SUPFAM" id="SSF53756">
    <property type="entry name" value="UDP-Glycosyltransferase/glycogen phosphorylase"/>
    <property type="match status" value="1"/>
</dbReference>
<gene>
    <name evidence="3" type="ORF">SAMN05720469_10414</name>
</gene>